<dbReference type="InterPro" id="IPR006258">
    <property type="entry name" value="Lipoamide_DH"/>
</dbReference>
<dbReference type="PANTHER" id="PTHR22912:SF217">
    <property type="entry name" value="DIHYDROLIPOYL DEHYDROGENASE"/>
    <property type="match status" value="1"/>
</dbReference>
<dbReference type="Proteomes" id="UP001560267">
    <property type="component" value="Unassembled WGS sequence"/>
</dbReference>
<dbReference type="InterPro" id="IPR012999">
    <property type="entry name" value="Pyr_OxRdtase_I_AS"/>
</dbReference>
<comment type="caution">
    <text evidence="16">The sequence shown here is derived from an EMBL/GenBank/DDBJ whole genome shotgun (WGS) entry which is preliminary data.</text>
</comment>
<evidence type="ECO:0000256" key="3">
    <source>
        <dbReference type="ARBA" id="ARBA00012608"/>
    </source>
</evidence>
<keyword evidence="9 13" id="KW-0520">NAD</keyword>
<dbReference type="SUPFAM" id="SSF51905">
    <property type="entry name" value="FAD/NAD(P)-binding domain"/>
    <property type="match status" value="1"/>
</dbReference>
<evidence type="ECO:0000256" key="7">
    <source>
        <dbReference type="ARBA" id="ARBA00022827"/>
    </source>
</evidence>
<evidence type="ECO:0000256" key="12">
    <source>
        <dbReference type="ARBA" id="ARBA00049187"/>
    </source>
</evidence>
<protein>
    <recommendedName>
        <fullName evidence="4 13">Dihydrolipoyl dehydrogenase</fullName>
        <ecNumber evidence="3 13">1.8.1.4</ecNumber>
    </recommendedName>
</protein>
<feature type="domain" description="FAD/NAD(P)-binding" evidence="15">
    <location>
        <begin position="7"/>
        <end position="321"/>
    </location>
</feature>
<dbReference type="NCBIfam" id="TIGR01350">
    <property type="entry name" value="lipoamide_DH"/>
    <property type="match status" value="1"/>
</dbReference>
<dbReference type="PANTHER" id="PTHR22912">
    <property type="entry name" value="DISULFIDE OXIDOREDUCTASE"/>
    <property type="match status" value="1"/>
</dbReference>
<keyword evidence="8 13" id="KW-0560">Oxidoreductase</keyword>
<evidence type="ECO:0000256" key="6">
    <source>
        <dbReference type="ARBA" id="ARBA00022630"/>
    </source>
</evidence>
<evidence type="ECO:0000256" key="10">
    <source>
        <dbReference type="ARBA" id="ARBA00023157"/>
    </source>
</evidence>
<dbReference type="SUPFAM" id="SSF55424">
    <property type="entry name" value="FAD/NAD-linked reductases, dimerisation (C-terminal) domain"/>
    <property type="match status" value="1"/>
</dbReference>
<dbReference type="RefSeq" id="WP_298387572.1">
    <property type="nucleotide sequence ID" value="NZ_JBFSHR010000010.1"/>
</dbReference>
<evidence type="ECO:0000256" key="5">
    <source>
        <dbReference type="ARBA" id="ARBA00022490"/>
    </source>
</evidence>
<comment type="cofactor">
    <cofactor evidence="13">
        <name>FAD</name>
        <dbReference type="ChEBI" id="CHEBI:57692"/>
    </cofactor>
    <text evidence="13">Binds 1 FAD per subunit.</text>
</comment>
<keyword evidence="7 13" id="KW-0274">FAD</keyword>
<dbReference type="InterPro" id="IPR036188">
    <property type="entry name" value="FAD/NAD-bd_sf"/>
</dbReference>
<evidence type="ECO:0000256" key="8">
    <source>
        <dbReference type="ARBA" id="ARBA00023002"/>
    </source>
</evidence>
<evidence type="ECO:0000259" key="15">
    <source>
        <dbReference type="Pfam" id="PF07992"/>
    </source>
</evidence>
<dbReference type="Gene3D" id="3.30.390.30">
    <property type="match status" value="1"/>
</dbReference>
<dbReference type="PRINTS" id="PR00411">
    <property type="entry name" value="PNDRDTASEI"/>
</dbReference>
<evidence type="ECO:0000256" key="4">
    <source>
        <dbReference type="ARBA" id="ARBA00016961"/>
    </source>
</evidence>
<comment type="catalytic activity">
    <reaction evidence="12 13">
        <text>N(6)-[(R)-dihydrolipoyl]-L-lysyl-[protein] + NAD(+) = N(6)-[(R)-lipoyl]-L-lysyl-[protein] + NADH + H(+)</text>
        <dbReference type="Rhea" id="RHEA:15045"/>
        <dbReference type="Rhea" id="RHEA-COMP:10474"/>
        <dbReference type="Rhea" id="RHEA-COMP:10475"/>
        <dbReference type="ChEBI" id="CHEBI:15378"/>
        <dbReference type="ChEBI" id="CHEBI:57540"/>
        <dbReference type="ChEBI" id="CHEBI:57945"/>
        <dbReference type="ChEBI" id="CHEBI:83099"/>
        <dbReference type="ChEBI" id="CHEBI:83100"/>
        <dbReference type="EC" id="1.8.1.4"/>
    </reaction>
</comment>
<dbReference type="InterPro" id="IPR016156">
    <property type="entry name" value="FAD/NAD-linked_Rdtase_dimer_sf"/>
</dbReference>
<proteinExistence type="inferred from homology"/>
<evidence type="ECO:0000256" key="2">
    <source>
        <dbReference type="ARBA" id="ARBA00007532"/>
    </source>
</evidence>
<evidence type="ECO:0000256" key="11">
    <source>
        <dbReference type="ARBA" id="ARBA00023284"/>
    </source>
</evidence>
<dbReference type="InterPro" id="IPR023753">
    <property type="entry name" value="FAD/NAD-binding_dom"/>
</dbReference>
<name>A0ABV3Y0L9_9ACTN</name>
<dbReference type="Pfam" id="PF07992">
    <property type="entry name" value="Pyr_redox_2"/>
    <property type="match status" value="1"/>
</dbReference>
<keyword evidence="11 13" id="KW-0676">Redox-active center</keyword>
<keyword evidence="10" id="KW-1015">Disulfide bond</keyword>
<keyword evidence="17" id="KW-1185">Reference proteome</keyword>
<evidence type="ECO:0000313" key="17">
    <source>
        <dbReference type="Proteomes" id="UP001560267"/>
    </source>
</evidence>
<reference evidence="16 17" key="1">
    <citation type="submission" date="2024-07" db="EMBL/GenBank/DDBJ databases">
        <title>Draft Genome Sequence of Ferrimicrobium acidiphilum Strain YE2023, Isolated from a Pulp of Bioleach Reactor.</title>
        <authorList>
            <person name="Elkina Y.A."/>
            <person name="Bulaeva A.G."/>
            <person name="Beletsky A.V."/>
            <person name="Mardanov A.V."/>
        </authorList>
    </citation>
    <scope>NUCLEOTIDE SEQUENCE [LARGE SCALE GENOMIC DNA]</scope>
    <source>
        <strain evidence="16 17">YE2023</strain>
    </source>
</reference>
<dbReference type="InterPro" id="IPR001100">
    <property type="entry name" value="Pyr_nuc-diS_OxRdtase"/>
</dbReference>
<comment type="miscellaneous">
    <text evidence="13">The active site is a redox-active disulfide bond.</text>
</comment>
<feature type="domain" description="Pyridine nucleotide-disulphide oxidoreductase dimerisation" evidence="14">
    <location>
        <begin position="341"/>
        <end position="448"/>
    </location>
</feature>
<dbReference type="Pfam" id="PF02852">
    <property type="entry name" value="Pyr_redox_dim"/>
    <property type="match status" value="1"/>
</dbReference>
<organism evidence="16 17">
    <name type="scientific">Ferrimicrobium acidiphilum</name>
    <dbReference type="NCBI Taxonomy" id="121039"/>
    <lineage>
        <taxon>Bacteria</taxon>
        <taxon>Bacillati</taxon>
        <taxon>Actinomycetota</taxon>
        <taxon>Acidimicrobiia</taxon>
        <taxon>Acidimicrobiales</taxon>
        <taxon>Acidimicrobiaceae</taxon>
        <taxon>Ferrimicrobium</taxon>
    </lineage>
</organism>
<accession>A0ABV3Y0L9</accession>
<evidence type="ECO:0000259" key="14">
    <source>
        <dbReference type="Pfam" id="PF02852"/>
    </source>
</evidence>
<evidence type="ECO:0000256" key="9">
    <source>
        <dbReference type="ARBA" id="ARBA00023027"/>
    </source>
</evidence>
<evidence type="ECO:0000313" key="16">
    <source>
        <dbReference type="EMBL" id="MEX6429087.1"/>
    </source>
</evidence>
<dbReference type="EC" id="1.8.1.4" evidence="3 13"/>
<sequence>MSEEQAFDIVVLGAGPAGYGAALYGASAGLKIGIVERDRVGGTCLQRGCVPAKEYLETAAVYRGIRGAAEFGITSSDPVVDFAVSQQRKQSVVDKLTGGLAGLMKSRGIVTYQGNGTYLGAGRISVSTGESIVGDKVIVAAGSRPRSIPGFDIDGKYVLTSDEVLSLTELPKTVAIVGGGVIGCEFASLMADLGSSVTIIEALPRLLPGVDQDLVDVMVRSFKKRGIAIKTGVGVTGHTPDGAVTTLTLADGSSLTVNQIVVAIGRQPNSEGIFGDGASVTVSDRGFVEVDQHYQTSEPGVYAIGDLIDTAQLAHVGFAEGVAVVKTILGEASPPVDYSRVPWCIYTHPEIAFAGFTEQQAREHGFDPIVKKDPLGGNSRARIIGEVDGFVKVVADRVTHQVLGVHIVGPWATELLSPGYLAVNWEASAEELAQFIQPHPTLSEAFGETVFSLTGRSLHVG</sequence>
<dbReference type="EMBL" id="JBFSHR010000010">
    <property type="protein sequence ID" value="MEX6429087.1"/>
    <property type="molecule type" value="Genomic_DNA"/>
</dbReference>
<dbReference type="PROSITE" id="PS00076">
    <property type="entry name" value="PYRIDINE_REDOX_1"/>
    <property type="match status" value="1"/>
</dbReference>
<dbReference type="InterPro" id="IPR004099">
    <property type="entry name" value="Pyr_nucl-diS_OxRdtase_dimer"/>
</dbReference>
<dbReference type="PRINTS" id="PR00368">
    <property type="entry name" value="FADPNR"/>
</dbReference>
<evidence type="ECO:0000256" key="1">
    <source>
        <dbReference type="ARBA" id="ARBA00004496"/>
    </source>
</evidence>
<dbReference type="Gene3D" id="3.50.50.60">
    <property type="entry name" value="FAD/NAD(P)-binding domain"/>
    <property type="match status" value="2"/>
</dbReference>
<gene>
    <name evidence="16" type="primary">lpdA</name>
    <name evidence="16" type="ORF">AB6A68_04460</name>
</gene>
<dbReference type="InterPro" id="IPR050151">
    <property type="entry name" value="Class-I_Pyr_Nuc-Dis_Oxidored"/>
</dbReference>
<dbReference type="PIRSF" id="PIRSF000350">
    <property type="entry name" value="Mercury_reductase_MerA"/>
    <property type="match status" value="1"/>
</dbReference>
<comment type="subcellular location">
    <subcellularLocation>
        <location evidence="1">Cytoplasm</location>
    </subcellularLocation>
</comment>
<comment type="similarity">
    <text evidence="2 13">Belongs to the class-I pyridine nucleotide-disulfide oxidoreductase family.</text>
</comment>
<keyword evidence="5" id="KW-0963">Cytoplasm</keyword>
<dbReference type="GO" id="GO:0004148">
    <property type="term" value="F:dihydrolipoyl dehydrogenase (NADH) activity"/>
    <property type="evidence" value="ECO:0007669"/>
    <property type="project" value="UniProtKB-EC"/>
</dbReference>
<evidence type="ECO:0000256" key="13">
    <source>
        <dbReference type="RuleBase" id="RU003692"/>
    </source>
</evidence>
<keyword evidence="6 13" id="KW-0285">Flavoprotein</keyword>